<gene>
    <name evidence="2" type="ORF">A1359_08005</name>
</gene>
<dbReference type="Pfam" id="PF07238">
    <property type="entry name" value="PilZ"/>
    <property type="match status" value="1"/>
</dbReference>
<dbReference type="STRING" id="980561.A1359_08005"/>
<feature type="domain" description="PilZ" evidence="1">
    <location>
        <begin position="9"/>
        <end position="91"/>
    </location>
</feature>
<organism evidence="2 3">
    <name type="scientific">Methylomonas lenta</name>
    <dbReference type="NCBI Taxonomy" id="980561"/>
    <lineage>
        <taxon>Bacteria</taxon>
        <taxon>Pseudomonadati</taxon>
        <taxon>Pseudomonadota</taxon>
        <taxon>Gammaproteobacteria</taxon>
        <taxon>Methylococcales</taxon>
        <taxon>Methylococcaceae</taxon>
        <taxon>Methylomonas</taxon>
    </lineage>
</organism>
<evidence type="ECO:0000313" key="2">
    <source>
        <dbReference type="EMBL" id="OAI16576.1"/>
    </source>
</evidence>
<evidence type="ECO:0000313" key="3">
    <source>
        <dbReference type="Proteomes" id="UP000078476"/>
    </source>
</evidence>
<keyword evidence="3" id="KW-1185">Reference proteome</keyword>
<sequence length="92" mass="10466">MRKDVNEHDKRRCPRLKHRAKIRVFSPTHSEEFFADMRDFSETGVFLMCPADLIPELGASVEVQTTEIEDAPIRSTQVVRIEAGVGFGVEFS</sequence>
<name>A0A177NEU1_9GAMM</name>
<dbReference type="Gene3D" id="2.40.10.220">
    <property type="entry name" value="predicted glycosyltransferase like domains"/>
    <property type="match status" value="1"/>
</dbReference>
<comment type="caution">
    <text evidence="2">The sequence shown here is derived from an EMBL/GenBank/DDBJ whole genome shotgun (WGS) entry which is preliminary data.</text>
</comment>
<accession>A0A177NEU1</accession>
<dbReference type="AlphaFoldDB" id="A0A177NEU1"/>
<reference evidence="2 3" key="1">
    <citation type="submission" date="2016-03" db="EMBL/GenBank/DDBJ databases">
        <authorList>
            <person name="Ploux O."/>
        </authorList>
    </citation>
    <scope>NUCLEOTIDE SEQUENCE [LARGE SCALE GENOMIC DNA]</scope>
    <source>
        <strain evidence="2 3">R-45370</strain>
    </source>
</reference>
<protein>
    <submittedName>
        <fullName evidence="2">Pilus assembly protein PilZ</fullName>
    </submittedName>
</protein>
<dbReference type="Proteomes" id="UP000078476">
    <property type="component" value="Unassembled WGS sequence"/>
</dbReference>
<dbReference type="GO" id="GO:0035438">
    <property type="term" value="F:cyclic-di-GMP binding"/>
    <property type="evidence" value="ECO:0007669"/>
    <property type="project" value="InterPro"/>
</dbReference>
<dbReference type="OrthoDB" id="5569975at2"/>
<dbReference type="InterPro" id="IPR009875">
    <property type="entry name" value="PilZ_domain"/>
</dbReference>
<evidence type="ECO:0000259" key="1">
    <source>
        <dbReference type="Pfam" id="PF07238"/>
    </source>
</evidence>
<dbReference type="SUPFAM" id="SSF141371">
    <property type="entry name" value="PilZ domain-like"/>
    <property type="match status" value="1"/>
</dbReference>
<dbReference type="EMBL" id="LUUI01000095">
    <property type="protein sequence ID" value="OAI16576.1"/>
    <property type="molecule type" value="Genomic_DNA"/>
</dbReference>
<proteinExistence type="predicted"/>